<dbReference type="Pfam" id="PF12710">
    <property type="entry name" value="HAD"/>
    <property type="match status" value="1"/>
</dbReference>
<keyword evidence="4" id="KW-0378">Hydrolase</keyword>
<evidence type="ECO:0000256" key="1">
    <source>
        <dbReference type="ARBA" id="ARBA00022679"/>
    </source>
</evidence>
<dbReference type="EMBL" id="JADIXZ010000004">
    <property type="protein sequence ID" value="MBK6301317.1"/>
    <property type="molecule type" value="Genomic_DNA"/>
</dbReference>
<name>A0A934X5U2_9MICO</name>
<organism evidence="4 5">
    <name type="scientific">Candidatus Phosphoribacter hodrii</name>
    <dbReference type="NCBI Taxonomy" id="2953743"/>
    <lineage>
        <taxon>Bacteria</taxon>
        <taxon>Bacillati</taxon>
        <taxon>Actinomycetota</taxon>
        <taxon>Actinomycetes</taxon>
        <taxon>Micrococcales</taxon>
        <taxon>Dermatophilaceae</taxon>
        <taxon>Candidatus Phosphoribacter</taxon>
    </lineage>
</organism>
<sequence length="474" mass="50448">MDFAEQLARIETAPQGASVGAFFDLDGTLVSGYTASTFFTDRVKSREVDLGHFMRTFVAVIDGTYLGGEPTRGAIKGYAAMRGQSEETMTELGERLFVQKIAGTIRPEARELVRAHQRRGHTVVIASAASKYQIQPVATDLGINHLVCTQLAVEDGILTGELDGRLLWGTQKASGVRSFARSHDIDLKASFAYGNGAEDVAFLGAVGSPIALNPHPGLRGAAKTFGWPVVMLRDPSGVSPTDMVRTVAALSGLNAGAAAGVAWGLVSGNRQRGINVGIGLACQSALRLAGVHLRVVGEENIPDGPAVYVANHQSSVDPLVAATLIHGEFTVVAKKEARFDPRSLVGSLLLEPAYIDRSNSEQSRATLDALVSRIRGGTSLLIFPEGTRSTTQVLGRFRKGGFHLAIQAGVPVVPIVLRNTGEILPRHGRVLRPGNVDIAVLDPIDDWTVENLDAQVTALRDRFAATLADWPGAR</sequence>
<dbReference type="SMART" id="SM00563">
    <property type="entry name" value="PlsC"/>
    <property type="match status" value="1"/>
</dbReference>
<gene>
    <name evidence="4" type="ORF">IPF40_09795</name>
</gene>
<dbReference type="Gene3D" id="3.40.50.1000">
    <property type="entry name" value="HAD superfamily/HAD-like"/>
    <property type="match status" value="1"/>
</dbReference>
<dbReference type="SUPFAM" id="SSF69593">
    <property type="entry name" value="Glycerol-3-phosphate (1)-acyltransferase"/>
    <property type="match status" value="1"/>
</dbReference>
<dbReference type="Pfam" id="PF01553">
    <property type="entry name" value="Acyltransferase"/>
    <property type="match status" value="1"/>
</dbReference>
<keyword evidence="1" id="KW-0808">Transferase</keyword>
<dbReference type="SUPFAM" id="SSF56784">
    <property type="entry name" value="HAD-like"/>
    <property type="match status" value="1"/>
</dbReference>
<reference evidence="4 5" key="1">
    <citation type="submission" date="2020-10" db="EMBL/GenBank/DDBJ databases">
        <title>Connecting structure to function with the recovery of over 1000 high-quality activated sludge metagenome-assembled genomes encoding full-length rRNA genes using long-read sequencing.</title>
        <authorList>
            <person name="Singleton C.M."/>
            <person name="Petriglieri F."/>
            <person name="Kristensen J.M."/>
            <person name="Kirkegaard R.H."/>
            <person name="Michaelsen T.Y."/>
            <person name="Andersen M.H."/>
            <person name="Karst S.M."/>
            <person name="Dueholm M.S."/>
            <person name="Nielsen P.H."/>
            <person name="Albertsen M."/>
        </authorList>
    </citation>
    <scope>NUCLEOTIDE SEQUENCE [LARGE SCALE GENOMIC DNA]</scope>
    <source>
        <strain evidence="4">AalE_18-Q3-R2-46_BAT3C.188</strain>
    </source>
</reference>
<evidence type="ECO:0000313" key="5">
    <source>
        <dbReference type="Proteomes" id="UP000718281"/>
    </source>
</evidence>
<dbReference type="InterPro" id="IPR006385">
    <property type="entry name" value="HAD_hydro_SerB1"/>
</dbReference>
<accession>A0A934X5U2</accession>
<dbReference type="GO" id="GO:0006654">
    <property type="term" value="P:phosphatidic acid biosynthetic process"/>
    <property type="evidence" value="ECO:0007669"/>
    <property type="project" value="TreeGrafter"/>
</dbReference>
<dbReference type="CDD" id="cd07989">
    <property type="entry name" value="LPLAT_AGPAT-like"/>
    <property type="match status" value="1"/>
</dbReference>
<keyword evidence="2" id="KW-0012">Acyltransferase</keyword>
<dbReference type="NCBIfam" id="TIGR01488">
    <property type="entry name" value="HAD-SF-IB"/>
    <property type="match status" value="1"/>
</dbReference>
<dbReference type="PANTHER" id="PTHR10434">
    <property type="entry name" value="1-ACYL-SN-GLYCEROL-3-PHOSPHATE ACYLTRANSFERASE"/>
    <property type="match status" value="1"/>
</dbReference>
<evidence type="ECO:0000256" key="2">
    <source>
        <dbReference type="ARBA" id="ARBA00023315"/>
    </source>
</evidence>
<proteinExistence type="predicted"/>
<dbReference type="Gene3D" id="1.20.1440.100">
    <property type="entry name" value="SG protein - dephosphorylation function"/>
    <property type="match status" value="1"/>
</dbReference>
<dbReference type="GO" id="GO:0016787">
    <property type="term" value="F:hydrolase activity"/>
    <property type="evidence" value="ECO:0007669"/>
    <property type="project" value="UniProtKB-KW"/>
</dbReference>
<protein>
    <submittedName>
        <fullName evidence="4">HAD-IB family hydrolase</fullName>
    </submittedName>
</protein>
<evidence type="ECO:0000259" key="3">
    <source>
        <dbReference type="SMART" id="SM00563"/>
    </source>
</evidence>
<dbReference type="InterPro" id="IPR036412">
    <property type="entry name" value="HAD-like_sf"/>
</dbReference>
<dbReference type="InterPro" id="IPR002123">
    <property type="entry name" value="Plipid/glycerol_acylTrfase"/>
</dbReference>
<dbReference type="CDD" id="cd02612">
    <property type="entry name" value="HAD_PGPPase"/>
    <property type="match status" value="1"/>
</dbReference>
<dbReference type="GO" id="GO:0003841">
    <property type="term" value="F:1-acylglycerol-3-phosphate O-acyltransferase activity"/>
    <property type="evidence" value="ECO:0007669"/>
    <property type="project" value="TreeGrafter"/>
</dbReference>
<comment type="caution">
    <text evidence="4">The sequence shown here is derived from an EMBL/GenBank/DDBJ whole genome shotgun (WGS) entry which is preliminary data.</text>
</comment>
<evidence type="ECO:0000313" key="4">
    <source>
        <dbReference type="EMBL" id="MBK6301317.1"/>
    </source>
</evidence>
<dbReference type="AlphaFoldDB" id="A0A934X5U2"/>
<dbReference type="PANTHER" id="PTHR10434:SF66">
    <property type="entry name" value="PHOSPHOLIPID_GLYCEROL ACYLTRANSFERASE DOMAIN-CONTAINING PROTEIN"/>
    <property type="match status" value="1"/>
</dbReference>
<feature type="domain" description="Phospholipid/glycerol acyltransferase" evidence="3">
    <location>
        <begin position="306"/>
        <end position="420"/>
    </location>
</feature>
<dbReference type="Proteomes" id="UP000718281">
    <property type="component" value="Unassembled WGS sequence"/>
</dbReference>
<dbReference type="NCBIfam" id="TIGR01490">
    <property type="entry name" value="HAD-SF-IB-hyp1"/>
    <property type="match status" value="1"/>
</dbReference>
<dbReference type="InterPro" id="IPR023214">
    <property type="entry name" value="HAD_sf"/>
</dbReference>